<comment type="caution">
    <text evidence="1">The sequence shown here is derived from an EMBL/GenBank/DDBJ whole genome shotgun (WGS) entry which is preliminary data.</text>
</comment>
<dbReference type="EMBL" id="SNRW01008063">
    <property type="protein sequence ID" value="KAA6380171.1"/>
    <property type="molecule type" value="Genomic_DNA"/>
</dbReference>
<organism evidence="1 2">
    <name type="scientific">Streblomastix strix</name>
    <dbReference type="NCBI Taxonomy" id="222440"/>
    <lineage>
        <taxon>Eukaryota</taxon>
        <taxon>Metamonada</taxon>
        <taxon>Preaxostyla</taxon>
        <taxon>Oxymonadida</taxon>
        <taxon>Streblomastigidae</taxon>
        <taxon>Streblomastix</taxon>
    </lineage>
</organism>
<dbReference type="AlphaFoldDB" id="A0A5J4VCH2"/>
<gene>
    <name evidence="1" type="ORF">EZS28_024302</name>
</gene>
<evidence type="ECO:0000313" key="2">
    <source>
        <dbReference type="Proteomes" id="UP000324800"/>
    </source>
</evidence>
<dbReference type="Proteomes" id="UP000324800">
    <property type="component" value="Unassembled WGS sequence"/>
</dbReference>
<reference evidence="1 2" key="1">
    <citation type="submission" date="2019-03" db="EMBL/GenBank/DDBJ databases">
        <title>Single cell metagenomics reveals metabolic interactions within the superorganism composed of flagellate Streblomastix strix and complex community of Bacteroidetes bacteria on its surface.</title>
        <authorList>
            <person name="Treitli S.C."/>
            <person name="Kolisko M."/>
            <person name="Husnik F."/>
            <person name="Keeling P."/>
            <person name="Hampl V."/>
        </authorList>
    </citation>
    <scope>NUCLEOTIDE SEQUENCE [LARGE SCALE GENOMIC DNA]</scope>
    <source>
        <strain evidence="1">ST1C</strain>
    </source>
</reference>
<protein>
    <submittedName>
        <fullName evidence="1">Uncharacterized protein</fullName>
    </submittedName>
</protein>
<proteinExistence type="predicted"/>
<evidence type="ECO:0000313" key="1">
    <source>
        <dbReference type="EMBL" id="KAA6380171.1"/>
    </source>
</evidence>
<name>A0A5J4VCH2_9EUKA</name>
<sequence>MSNVYIDERLLDAAGLSDFPELYSYIKERYPNPIGELPQPVPIGDQTLQQQVKNNDDIIYASNEEFEPPVLNAITKLDLNSQLERNSFLASIGSDPTLIVYGDRITLTASYATTGVFPSGYLFKSYPQEARPKQGDQVIALVGTDASNTYNIFCYFDQGGPFIISNRWLPSNTALVLNITYYKNYESSKKINYDSNNDGKIDIMDTWNVNGKGQFEAQSYVYETVKIYTNLIEAGVQGLNRTNYLNSEIKLVDELAIYKADRAAYFIKDGPFITYSFGAKLAQLGANYEALQTVYKLFSTISKKLLPPNTKYMPIHVEQQEFSAMCLFKDIYDKSSAVQVAVSGQLNTLDCEFQGTYLLDNYTNESASNETASESFIDEVIIKHEKQLDSSPQPQYTINNVYNQFIINDFFPSSTYNTFYIVDDGSCRMCVFNLYFEFKGLNGRSQEVDRIPDSILPADDKKPQESIPTDSDDVYKYCASGMYYL</sequence>
<accession>A0A5J4VCH2</accession>